<protein>
    <submittedName>
        <fullName evidence="3">Serine/threonine-protein phosphatase</fullName>
    </submittedName>
</protein>
<dbReference type="Gene3D" id="3.60.40.10">
    <property type="entry name" value="PPM-type phosphatase domain"/>
    <property type="match status" value="1"/>
</dbReference>
<dbReference type="InterPro" id="IPR001932">
    <property type="entry name" value="PPM-type_phosphatase-like_dom"/>
</dbReference>
<dbReference type="InterPro" id="IPR036457">
    <property type="entry name" value="PPM-type-like_dom_sf"/>
</dbReference>
<dbReference type="AlphaFoldDB" id="A0A370L827"/>
<dbReference type="InterPro" id="IPR015655">
    <property type="entry name" value="PP2C"/>
</dbReference>
<name>A0A370L827_9HYPH</name>
<dbReference type="SUPFAM" id="SSF81606">
    <property type="entry name" value="PP2C-like"/>
    <property type="match status" value="1"/>
</dbReference>
<evidence type="ECO:0000256" key="1">
    <source>
        <dbReference type="SAM" id="MobiDB-lite"/>
    </source>
</evidence>
<feature type="domain" description="PPM-type phosphatase" evidence="2">
    <location>
        <begin position="10"/>
        <end position="232"/>
    </location>
</feature>
<organism evidence="3 4">
    <name type="scientific">Bosea caraganae</name>
    <dbReference type="NCBI Taxonomy" id="2763117"/>
    <lineage>
        <taxon>Bacteria</taxon>
        <taxon>Pseudomonadati</taxon>
        <taxon>Pseudomonadota</taxon>
        <taxon>Alphaproteobacteria</taxon>
        <taxon>Hyphomicrobiales</taxon>
        <taxon>Boseaceae</taxon>
        <taxon>Bosea</taxon>
    </lineage>
</organism>
<dbReference type="RefSeq" id="WP_114829091.1">
    <property type="nucleotide sequence ID" value="NZ_QQTO01000022.1"/>
</dbReference>
<dbReference type="EMBL" id="QQTP01000004">
    <property type="protein sequence ID" value="RDJ26197.1"/>
    <property type="molecule type" value="Genomic_DNA"/>
</dbReference>
<gene>
    <name evidence="3" type="ORF">DWE98_10195</name>
</gene>
<reference evidence="4" key="1">
    <citation type="submission" date="2018-07" db="EMBL/GenBank/DDBJ databases">
        <authorList>
            <person name="Safronova V.I."/>
            <person name="Chirak E.R."/>
            <person name="Sazanova A.L."/>
        </authorList>
    </citation>
    <scope>NUCLEOTIDE SEQUENCE [LARGE SCALE GENOMIC DNA]</scope>
    <source>
        <strain evidence="4">RCAM04685</strain>
    </source>
</reference>
<dbReference type="SMART" id="SM00331">
    <property type="entry name" value="PP2C_SIG"/>
    <property type="match status" value="1"/>
</dbReference>
<accession>A0A370L827</accession>
<dbReference type="PROSITE" id="PS51746">
    <property type="entry name" value="PPM_2"/>
    <property type="match status" value="1"/>
</dbReference>
<evidence type="ECO:0000313" key="3">
    <source>
        <dbReference type="EMBL" id="RDJ26197.1"/>
    </source>
</evidence>
<dbReference type="OrthoDB" id="9801841at2"/>
<dbReference type="PANTHER" id="PTHR47992">
    <property type="entry name" value="PROTEIN PHOSPHATASE"/>
    <property type="match status" value="1"/>
</dbReference>
<dbReference type="Pfam" id="PF13672">
    <property type="entry name" value="PP2C_2"/>
    <property type="match status" value="1"/>
</dbReference>
<comment type="caution">
    <text evidence="3">The sequence shown here is derived from an EMBL/GenBank/DDBJ whole genome shotgun (WGS) entry which is preliminary data.</text>
</comment>
<dbReference type="Proteomes" id="UP000255207">
    <property type="component" value="Unassembled WGS sequence"/>
</dbReference>
<keyword evidence="4" id="KW-1185">Reference proteome</keyword>
<proteinExistence type="predicted"/>
<evidence type="ECO:0000313" key="4">
    <source>
        <dbReference type="Proteomes" id="UP000255207"/>
    </source>
</evidence>
<sequence length="235" mass="24842">MSAATPLIWDSSSATMQGPKHDENQDAFASWPEAGLFVVADGMGGHTDGGLASRSIVEILQTVLEPGVELTVRVALAEEAIEAVNTALREKADTLPSRDIIGSTVVALLVGDDLAVSLWVGDSRIYHYSKGVLRRLTRDHTLAEDSDVTEGNLSVLTRAVGSTRHVEIERAVTEVAPGDTLLVCSDGLTKALSEEEIASFMAEPLPGLAERLVARAVVSGGRDDTTAIVARCRAP</sequence>
<dbReference type="SMART" id="SM00332">
    <property type="entry name" value="PP2Cc"/>
    <property type="match status" value="1"/>
</dbReference>
<dbReference type="CDD" id="cd00143">
    <property type="entry name" value="PP2Cc"/>
    <property type="match status" value="1"/>
</dbReference>
<dbReference type="GO" id="GO:0004722">
    <property type="term" value="F:protein serine/threonine phosphatase activity"/>
    <property type="evidence" value="ECO:0007669"/>
    <property type="project" value="InterPro"/>
</dbReference>
<feature type="region of interest" description="Disordered" evidence="1">
    <location>
        <begin position="1"/>
        <end position="25"/>
    </location>
</feature>
<evidence type="ECO:0000259" key="2">
    <source>
        <dbReference type="PROSITE" id="PS51746"/>
    </source>
</evidence>